<proteinExistence type="predicted"/>
<evidence type="ECO:0008006" key="3">
    <source>
        <dbReference type="Google" id="ProtNLM"/>
    </source>
</evidence>
<reference evidence="2" key="1">
    <citation type="submission" date="2020-01" db="EMBL/GenBank/DDBJ databases">
        <authorList>
            <person name="Meier V. D."/>
            <person name="Meier V D."/>
        </authorList>
    </citation>
    <scope>NUCLEOTIDE SEQUENCE</scope>
    <source>
        <strain evidence="2">HLG_WM_MAG_05</strain>
    </source>
</reference>
<evidence type="ECO:0000313" key="2">
    <source>
        <dbReference type="EMBL" id="CAA6814305.1"/>
    </source>
</evidence>
<protein>
    <recommendedName>
        <fullName evidence="3">Autotransporter adhesin</fullName>
    </recommendedName>
</protein>
<dbReference type="AlphaFoldDB" id="A0A6S6TH49"/>
<organism evidence="2">
    <name type="scientific">uncultured Sulfurovum sp</name>
    <dbReference type="NCBI Taxonomy" id="269237"/>
    <lineage>
        <taxon>Bacteria</taxon>
        <taxon>Pseudomonadati</taxon>
        <taxon>Campylobacterota</taxon>
        <taxon>Epsilonproteobacteria</taxon>
        <taxon>Campylobacterales</taxon>
        <taxon>Sulfurovaceae</taxon>
        <taxon>Sulfurovum</taxon>
        <taxon>environmental samples</taxon>
    </lineage>
</organism>
<accession>A0A6S6TH49</accession>
<feature type="signal peptide" evidence="1">
    <location>
        <begin position="1"/>
        <end position="17"/>
    </location>
</feature>
<evidence type="ECO:0000256" key="1">
    <source>
        <dbReference type="SAM" id="SignalP"/>
    </source>
</evidence>
<gene>
    <name evidence="2" type="ORF">HELGO_WM4241</name>
</gene>
<dbReference type="EMBL" id="CACVAU010000044">
    <property type="protein sequence ID" value="CAA6814305.1"/>
    <property type="molecule type" value="Genomic_DNA"/>
</dbReference>
<keyword evidence="1" id="KW-0732">Signal</keyword>
<sequence>MKKLIVTSIATSMILFAANVDGLDMDQENRVQDSKINAAIIMQGKTEIWGEADVTGLTVKSKDRGNIIEHSIINGAANLDFQSNEFMNSEYYDRELDDSIVTQGRTKVINGKVNNVSIDSDSVINDETTINAATGNSVTIDQGFTLVDGYGQELTDAHIKSDNRISNVDIEGESVGSTTIRQANFKMINEGAASSAKNINIDSTNVIEGGKIGHAIIKQASTELKNGAIAENFDLVQENIISGDTEIKEFSEVSQGVIKVDNSKISSLEQSVQNIISDVQGDSSSAVDSKIVQSEIDVQNNSDLSLTQLAHTNIIRSSELVDSTITQDTILVTDNSVVQNFTQEADSLVHHVEAENSEILQNAMVVINSTIDSRNASTSKQNNIVSDTDLTDARVGQAMVYVKDSQVMDLMVSEENVVTDSSLHNAYVTQGELLISSL</sequence>
<name>A0A6S6TH49_9BACT</name>
<feature type="chain" id="PRO_5027880512" description="Autotransporter adhesin" evidence="1">
    <location>
        <begin position="18"/>
        <end position="438"/>
    </location>
</feature>